<comment type="caution">
    <text evidence="3">The sequence shown here is derived from an EMBL/GenBank/DDBJ whole genome shotgun (WGS) entry which is preliminary data.</text>
</comment>
<organism evidence="3 4">
    <name type="scientific">Pristionchus mayeri</name>
    <dbReference type="NCBI Taxonomy" id="1317129"/>
    <lineage>
        <taxon>Eukaryota</taxon>
        <taxon>Metazoa</taxon>
        <taxon>Ecdysozoa</taxon>
        <taxon>Nematoda</taxon>
        <taxon>Chromadorea</taxon>
        <taxon>Rhabditida</taxon>
        <taxon>Rhabditina</taxon>
        <taxon>Diplogasteromorpha</taxon>
        <taxon>Diplogasteroidea</taxon>
        <taxon>Neodiplogasteridae</taxon>
        <taxon>Pristionchus</taxon>
    </lineage>
</organism>
<protein>
    <recommendedName>
        <fullName evidence="2">MATH domain-containing protein</fullName>
    </recommendedName>
</protein>
<gene>
    <name evidence="3" type="ORF">PMAYCL1PPCAC_05349</name>
</gene>
<evidence type="ECO:0000256" key="1">
    <source>
        <dbReference type="SAM" id="MobiDB-lite"/>
    </source>
</evidence>
<keyword evidence="4" id="KW-1185">Reference proteome</keyword>
<evidence type="ECO:0000313" key="4">
    <source>
        <dbReference type="Proteomes" id="UP001328107"/>
    </source>
</evidence>
<name>A0AAN4Z860_9BILA</name>
<evidence type="ECO:0000313" key="3">
    <source>
        <dbReference type="EMBL" id="GMR35154.1"/>
    </source>
</evidence>
<proteinExistence type="predicted"/>
<dbReference type="EMBL" id="BTRK01000002">
    <property type="protein sequence ID" value="GMR35154.1"/>
    <property type="molecule type" value="Genomic_DNA"/>
</dbReference>
<dbReference type="InterPro" id="IPR002083">
    <property type="entry name" value="MATH/TRAF_dom"/>
</dbReference>
<reference evidence="4" key="1">
    <citation type="submission" date="2022-10" db="EMBL/GenBank/DDBJ databases">
        <title>Genome assembly of Pristionchus species.</title>
        <authorList>
            <person name="Yoshida K."/>
            <person name="Sommer R.J."/>
        </authorList>
    </citation>
    <scope>NUCLEOTIDE SEQUENCE [LARGE SCALE GENOMIC DNA]</scope>
    <source>
        <strain evidence="4">RS5460</strain>
    </source>
</reference>
<dbReference type="CDD" id="cd00121">
    <property type="entry name" value="MATH"/>
    <property type="match status" value="1"/>
</dbReference>
<accession>A0AAN4Z860</accession>
<dbReference type="Pfam" id="PF00917">
    <property type="entry name" value="MATH"/>
    <property type="match status" value="1"/>
</dbReference>
<evidence type="ECO:0000259" key="2">
    <source>
        <dbReference type="Pfam" id="PF00917"/>
    </source>
</evidence>
<feature type="region of interest" description="Disordered" evidence="1">
    <location>
        <begin position="1"/>
        <end position="20"/>
    </location>
</feature>
<dbReference type="InterPro" id="IPR008974">
    <property type="entry name" value="TRAF-like"/>
</dbReference>
<dbReference type="SUPFAM" id="SSF49599">
    <property type="entry name" value="TRAF domain-like"/>
    <property type="match status" value="1"/>
</dbReference>
<dbReference type="Proteomes" id="UP001328107">
    <property type="component" value="Unassembled WGS sequence"/>
</dbReference>
<sequence>MSPPRQEAAPDELREPQNDSVASGLIRFNENVDMILERGTFASGDIEVCGLMWGVVAKRNRKDSSCHLGIYLHHLTYETRPWSVDVSAQFKLVGFGDRNREWELKKTFHNGCTRAGIDEFIPW</sequence>
<dbReference type="Gene3D" id="2.60.210.10">
    <property type="entry name" value="Apoptosis, Tumor Necrosis Factor Receptor Associated Protein 2, Chain A"/>
    <property type="match status" value="1"/>
</dbReference>
<feature type="domain" description="MATH" evidence="2">
    <location>
        <begin position="31"/>
        <end position="123"/>
    </location>
</feature>
<dbReference type="AlphaFoldDB" id="A0AAN4Z860"/>